<dbReference type="AlphaFoldDB" id="A0A5M8PC98"/>
<protein>
    <submittedName>
        <fullName evidence="1">Glycoside hydrolase family 75</fullName>
    </submittedName>
</protein>
<sequence length="103" mass="11346">MITQLHTTFLPLYVKLAPYIGLKPSRYQCKPLSTMSDSWFNEKIAPDGAAEDGCRPDEAQALKDYYNKETTPKEAAQAITRPMKNSKTLAPICTVCGACSSTL</sequence>
<reference evidence="1 2" key="1">
    <citation type="submission" date="2019-09" db="EMBL/GenBank/DDBJ databases">
        <title>The hologenome of the rock-dwelling lichen Lasallia pustulata.</title>
        <authorList>
            <person name="Greshake Tzovaras B."/>
            <person name="Segers F."/>
            <person name="Bicker A."/>
            <person name="Dal Grande F."/>
            <person name="Otte J."/>
            <person name="Hankeln T."/>
            <person name="Schmitt I."/>
            <person name="Ebersberger I."/>
        </authorList>
    </citation>
    <scope>NUCLEOTIDE SEQUENCE [LARGE SCALE GENOMIC DNA]</scope>
    <source>
        <strain evidence="1">A1-1</strain>
    </source>
</reference>
<accession>A0A5M8PC98</accession>
<evidence type="ECO:0000313" key="1">
    <source>
        <dbReference type="EMBL" id="KAA6406616.1"/>
    </source>
</evidence>
<keyword evidence="1" id="KW-0378">Hydrolase</keyword>
<dbReference type="OrthoDB" id="5392447at2759"/>
<comment type="caution">
    <text evidence="1">The sequence shown here is derived from an EMBL/GenBank/DDBJ whole genome shotgun (WGS) entry which is preliminary data.</text>
</comment>
<organism evidence="1 2">
    <name type="scientific">Lasallia pustulata</name>
    <dbReference type="NCBI Taxonomy" id="136370"/>
    <lineage>
        <taxon>Eukaryota</taxon>
        <taxon>Fungi</taxon>
        <taxon>Dikarya</taxon>
        <taxon>Ascomycota</taxon>
        <taxon>Pezizomycotina</taxon>
        <taxon>Lecanoromycetes</taxon>
        <taxon>OSLEUM clade</taxon>
        <taxon>Umbilicariomycetidae</taxon>
        <taxon>Umbilicariales</taxon>
        <taxon>Umbilicariaceae</taxon>
        <taxon>Lasallia</taxon>
    </lineage>
</organism>
<dbReference type="Proteomes" id="UP000324767">
    <property type="component" value="Unassembled WGS sequence"/>
</dbReference>
<dbReference type="EMBL" id="VXIT01000024">
    <property type="protein sequence ID" value="KAA6406616.1"/>
    <property type="molecule type" value="Genomic_DNA"/>
</dbReference>
<evidence type="ECO:0000313" key="2">
    <source>
        <dbReference type="Proteomes" id="UP000324767"/>
    </source>
</evidence>
<name>A0A5M8PC98_9LECA</name>
<proteinExistence type="predicted"/>
<gene>
    <name evidence="1" type="ORF">FRX48_09548</name>
</gene>
<dbReference type="GO" id="GO:0016787">
    <property type="term" value="F:hydrolase activity"/>
    <property type="evidence" value="ECO:0007669"/>
    <property type="project" value="UniProtKB-KW"/>
</dbReference>